<gene>
    <name evidence="1" type="ORF">BDN72DRAFT_843888</name>
</gene>
<accession>A0ACD3AP33</accession>
<name>A0ACD3AP33_9AGAR</name>
<sequence>MGSAQSYLTPENAVTAAVVVAGAVGIGYNQQRQNAPEPTAGGKREPSSTAGTGGDSKKKKKKSASSPDAPPTNQATVAPPPTSIPGQFEPNPAPEALGVSDDAPGGASTTSGKKGKKKAKNPGVGGATSVESSTVALPLPAPSSTSTPGGFDGPLSGSVDSTAPSSKSKKSKKKKPTKSPGDSSLLQSGGGSGGLKPPPSGVEGADPSSGYPSDSSTGAHAQSHSAAGALRRSQQISTTSSSSSARLSKPLQQSTMSIDTDGSWTHVGTRGQRGASGTGGTGRGGGAGGLSAGEGGLSAFSAASDVGAITSTTGNSSPVAERTDEDEDGSTKPLAFLTRPTNDNQSKKTLAERLLPKPRKTAVDDMLETPDYPSLARVMRVKPLPNEKPAQGFSWGDYEDVEVAGSSGLGGAGSGVEGGDADGEDDGGWGVVRSRKPKLDRSITQTPSGTPSTQSPSDSQTLNKKQRQRQQRREAQKAGKADAEAERLATLAKHKRELEKVRMAEQQEAKKSGKGVSGGMNATVDENGRLVWQ</sequence>
<reference evidence="1 2" key="1">
    <citation type="journal article" date="2019" name="Nat. Ecol. Evol.">
        <title>Megaphylogeny resolves global patterns of mushroom evolution.</title>
        <authorList>
            <person name="Varga T."/>
            <person name="Krizsan K."/>
            <person name="Foldi C."/>
            <person name="Dima B."/>
            <person name="Sanchez-Garcia M."/>
            <person name="Sanchez-Ramirez S."/>
            <person name="Szollosi G.J."/>
            <person name="Szarkandi J.G."/>
            <person name="Papp V."/>
            <person name="Albert L."/>
            <person name="Andreopoulos W."/>
            <person name="Angelini C."/>
            <person name="Antonin V."/>
            <person name="Barry K.W."/>
            <person name="Bougher N.L."/>
            <person name="Buchanan P."/>
            <person name="Buyck B."/>
            <person name="Bense V."/>
            <person name="Catcheside P."/>
            <person name="Chovatia M."/>
            <person name="Cooper J."/>
            <person name="Damon W."/>
            <person name="Desjardin D."/>
            <person name="Finy P."/>
            <person name="Geml J."/>
            <person name="Haridas S."/>
            <person name="Hughes K."/>
            <person name="Justo A."/>
            <person name="Karasinski D."/>
            <person name="Kautmanova I."/>
            <person name="Kiss B."/>
            <person name="Kocsube S."/>
            <person name="Kotiranta H."/>
            <person name="LaButti K.M."/>
            <person name="Lechner B.E."/>
            <person name="Liimatainen K."/>
            <person name="Lipzen A."/>
            <person name="Lukacs Z."/>
            <person name="Mihaltcheva S."/>
            <person name="Morgado L.N."/>
            <person name="Niskanen T."/>
            <person name="Noordeloos M.E."/>
            <person name="Ohm R.A."/>
            <person name="Ortiz-Santana B."/>
            <person name="Ovrebo C."/>
            <person name="Racz N."/>
            <person name="Riley R."/>
            <person name="Savchenko A."/>
            <person name="Shiryaev A."/>
            <person name="Soop K."/>
            <person name="Spirin V."/>
            <person name="Szebenyi C."/>
            <person name="Tomsovsky M."/>
            <person name="Tulloss R.E."/>
            <person name="Uehling J."/>
            <person name="Grigoriev I.V."/>
            <person name="Vagvolgyi C."/>
            <person name="Papp T."/>
            <person name="Martin F.M."/>
            <person name="Miettinen O."/>
            <person name="Hibbett D.S."/>
            <person name="Nagy L.G."/>
        </authorList>
    </citation>
    <scope>NUCLEOTIDE SEQUENCE [LARGE SCALE GENOMIC DNA]</scope>
    <source>
        <strain evidence="1 2">NL-1719</strain>
    </source>
</reference>
<protein>
    <submittedName>
        <fullName evidence="1">Uncharacterized protein</fullName>
    </submittedName>
</protein>
<proteinExistence type="predicted"/>
<evidence type="ECO:0000313" key="1">
    <source>
        <dbReference type="EMBL" id="TFK66667.1"/>
    </source>
</evidence>
<evidence type="ECO:0000313" key="2">
    <source>
        <dbReference type="Proteomes" id="UP000308600"/>
    </source>
</evidence>
<keyword evidence="2" id="KW-1185">Reference proteome</keyword>
<dbReference type="Proteomes" id="UP000308600">
    <property type="component" value="Unassembled WGS sequence"/>
</dbReference>
<organism evidence="1 2">
    <name type="scientific">Pluteus cervinus</name>
    <dbReference type="NCBI Taxonomy" id="181527"/>
    <lineage>
        <taxon>Eukaryota</taxon>
        <taxon>Fungi</taxon>
        <taxon>Dikarya</taxon>
        <taxon>Basidiomycota</taxon>
        <taxon>Agaricomycotina</taxon>
        <taxon>Agaricomycetes</taxon>
        <taxon>Agaricomycetidae</taxon>
        <taxon>Agaricales</taxon>
        <taxon>Pluteineae</taxon>
        <taxon>Pluteaceae</taxon>
        <taxon>Pluteus</taxon>
    </lineage>
</organism>
<dbReference type="EMBL" id="ML208397">
    <property type="protein sequence ID" value="TFK66667.1"/>
    <property type="molecule type" value="Genomic_DNA"/>
</dbReference>